<dbReference type="AlphaFoldDB" id="X1CHJ8"/>
<keyword evidence="1" id="KW-0472">Membrane</keyword>
<evidence type="ECO:0000313" key="2">
    <source>
        <dbReference type="EMBL" id="GAG92552.1"/>
    </source>
</evidence>
<dbReference type="EMBL" id="BART01024756">
    <property type="protein sequence ID" value="GAG92552.1"/>
    <property type="molecule type" value="Genomic_DNA"/>
</dbReference>
<reference evidence="2" key="1">
    <citation type="journal article" date="2014" name="Front. Microbiol.">
        <title>High frequency of phylogenetically diverse reductive dehalogenase-homologous genes in deep subseafloor sedimentary metagenomes.</title>
        <authorList>
            <person name="Kawai M."/>
            <person name="Futagami T."/>
            <person name="Toyoda A."/>
            <person name="Takaki Y."/>
            <person name="Nishi S."/>
            <person name="Hori S."/>
            <person name="Arai W."/>
            <person name="Tsubouchi T."/>
            <person name="Morono Y."/>
            <person name="Uchiyama I."/>
            <person name="Ito T."/>
            <person name="Fujiyama A."/>
            <person name="Inagaki F."/>
            <person name="Takami H."/>
        </authorList>
    </citation>
    <scope>NUCLEOTIDE SEQUENCE</scope>
    <source>
        <strain evidence="2">Expedition CK06-06</strain>
    </source>
</reference>
<protein>
    <submittedName>
        <fullName evidence="2">Uncharacterized protein</fullName>
    </submittedName>
</protein>
<evidence type="ECO:0000256" key="1">
    <source>
        <dbReference type="SAM" id="Phobius"/>
    </source>
</evidence>
<organism evidence="2">
    <name type="scientific">marine sediment metagenome</name>
    <dbReference type="NCBI Taxonomy" id="412755"/>
    <lineage>
        <taxon>unclassified sequences</taxon>
        <taxon>metagenomes</taxon>
        <taxon>ecological metagenomes</taxon>
    </lineage>
</organism>
<comment type="caution">
    <text evidence="2">The sequence shown here is derived from an EMBL/GenBank/DDBJ whole genome shotgun (WGS) entry which is preliminary data.</text>
</comment>
<proteinExistence type="predicted"/>
<feature type="transmembrane region" description="Helical" evidence="1">
    <location>
        <begin position="83"/>
        <end position="104"/>
    </location>
</feature>
<accession>X1CHJ8</accession>
<name>X1CHJ8_9ZZZZ</name>
<sequence>MLNMSEISEKEFYKFKQEFLLFKARAESELGNKITQGNITRNMNELKRSIEDNTESASLLKEILTQVRIDMAVHEVKLARSGAFYGAISGAVLAVLTAVIINFATTSKETINPKIIYKDDSRKEAQK</sequence>
<keyword evidence="1" id="KW-0812">Transmembrane</keyword>
<gene>
    <name evidence="2" type="ORF">S01H4_44614</name>
</gene>
<keyword evidence="1" id="KW-1133">Transmembrane helix</keyword>